<dbReference type="InterPro" id="IPR011105">
    <property type="entry name" value="Cell_wall_hydrolase_SleB"/>
</dbReference>
<organism evidence="3 4">
    <name type="scientific">Erythrobacter litoralis</name>
    <dbReference type="NCBI Taxonomy" id="39960"/>
    <lineage>
        <taxon>Bacteria</taxon>
        <taxon>Pseudomonadati</taxon>
        <taxon>Pseudomonadota</taxon>
        <taxon>Alphaproteobacteria</taxon>
        <taxon>Sphingomonadales</taxon>
        <taxon>Erythrobacteraceae</taxon>
        <taxon>Erythrobacter/Porphyrobacter group</taxon>
        <taxon>Erythrobacter</taxon>
    </lineage>
</organism>
<evidence type="ECO:0000313" key="4">
    <source>
        <dbReference type="Proteomes" id="UP000027866"/>
    </source>
</evidence>
<keyword evidence="3" id="KW-0378">Hydrolase</keyword>
<evidence type="ECO:0000259" key="2">
    <source>
        <dbReference type="Pfam" id="PF07486"/>
    </source>
</evidence>
<feature type="domain" description="Cell wall hydrolase SleB" evidence="2">
    <location>
        <begin position="121"/>
        <end position="225"/>
    </location>
</feature>
<evidence type="ECO:0000256" key="1">
    <source>
        <dbReference type="SAM" id="SignalP"/>
    </source>
</evidence>
<keyword evidence="1" id="KW-0732">Signal</keyword>
<comment type="caution">
    <text evidence="3">The sequence shown here is derived from an EMBL/GenBank/DDBJ whole genome shotgun (WGS) entry which is preliminary data.</text>
</comment>
<dbReference type="Gene3D" id="1.10.10.2520">
    <property type="entry name" value="Cell wall hydrolase SleB, domain 1"/>
    <property type="match status" value="1"/>
</dbReference>
<dbReference type="RefSeq" id="WP_034902663.1">
    <property type="nucleotide sequence ID" value="NZ_CP017057.1"/>
</dbReference>
<feature type="signal peptide" evidence="1">
    <location>
        <begin position="1"/>
        <end position="26"/>
    </location>
</feature>
<proteinExistence type="predicted"/>
<dbReference type="OrthoDB" id="9785345at2"/>
<protein>
    <submittedName>
        <fullName evidence="3">Hydrolase</fullName>
    </submittedName>
</protein>
<name>A0A074NG35_9SPHN</name>
<dbReference type="AlphaFoldDB" id="A0A074NG35"/>
<dbReference type="EMBL" id="JMIX01000005">
    <property type="protein sequence ID" value="KEO96577.1"/>
    <property type="molecule type" value="Genomic_DNA"/>
</dbReference>
<feature type="chain" id="PRO_5001697529" evidence="1">
    <location>
        <begin position="27"/>
        <end position="226"/>
    </location>
</feature>
<dbReference type="InterPro" id="IPR042047">
    <property type="entry name" value="SleB_dom1"/>
</dbReference>
<dbReference type="Pfam" id="PF07486">
    <property type="entry name" value="Hydrolase_2"/>
    <property type="match status" value="1"/>
</dbReference>
<keyword evidence="4" id="KW-1185">Reference proteome</keyword>
<reference evidence="3 4" key="1">
    <citation type="submission" date="2014-04" db="EMBL/GenBank/DDBJ databases">
        <title>A comprehensive comparison of genomes of Erythrobacter spp. Strains.</title>
        <authorList>
            <person name="Zheng Q."/>
        </authorList>
    </citation>
    <scope>NUCLEOTIDE SEQUENCE [LARGE SCALE GENOMIC DNA]</scope>
    <source>
        <strain evidence="3 4">DSM 8509</strain>
    </source>
</reference>
<gene>
    <name evidence="3" type="ORF">EH32_10130</name>
</gene>
<dbReference type="Proteomes" id="UP000027866">
    <property type="component" value="Unassembled WGS sequence"/>
</dbReference>
<accession>A0A074NG35</accession>
<dbReference type="GO" id="GO:0016787">
    <property type="term" value="F:hydrolase activity"/>
    <property type="evidence" value="ECO:0007669"/>
    <property type="project" value="UniProtKB-KW"/>
</dbReference>
<sequence length="226" mass="24598">MGRKTYSLSAVAIAAAATLSFSSADGAEAFAQVFEAEAQAADTQPVETAEDSVEIVPQDTVFISEEVVQPLPGEGDAGETPASDVTAAASLTELVSLIPDEDRMSEEMTCLAGAVYFESRGEPLAGQLAVAQVVINRAEDSRFPASYCGVVYQRAQFSFVKNGRMPRIRTHTEAWQRAKAIARIAHGGMWDSPAGDAVFFHANYVRPKWSYRKQRLAQIDTHIFYR</sequence>
<evidence type="ECO:0000313" key="3">
    <source>
        <dbReference type="EMBL" id="KEO96577.1"/>
    </source>
</evidence>